<keyword evidence="2" id="KW-1185">Reference proteome</keyword>
<accession>A0A4S3KNY1</accession>
<reference evidence="1 2" key="1">
    <citation type="submission" date="2017-02" db="EMBL/GenBank/DDBJ databases">
        <title>Whole genome sequencing of Metallibacterium scheffleri DSM 24874 (T).</title>
        <authorList>
            <person name="Kumar S."/>
            <person name="Patil P."/>
            <person name="Patil P.B."/>
        </authorList>
    </citation>
    <scope>NUCLEOTIDE SEQUENCE [LARGE SCALE GENOMIC DNA]</scope>
    <source>
        <strain evidence="1 2">DSM 24874</strain>
    </source>
</reference>
<name>A0A4S3KNY1_9GAMM</name>
<evidence type="ECO:0000313" key="2">
    <source>
        <dbReference type="Proteomes" id="UP000307749"/>
    </source>
</evidence>
<dbReference type="EMBL" id="MWQO01000033">
    <property type="protein sequence ID" value="THD10118.1"/>
    <property type="molecule type" value="Genomic_DNA"/>
</dbReference>
<dbReference type="Proteomes" id="UP000307749">
    <property type="component" value="Unassembled WGS sequence"/>
</dbReference>
<protein>
    <recommendedName>
        <fullName evidence="3">Integrase</fullName>
    </recommendedName>
</protein>
<dbReference type="STRING" id="993689.GCA_002077135_00056"/>
<comment type="caution">
    <text evidence="1">The sequence shown here is derived from an EMBL/GenBank/DDBJ whole genome shotgun (WGS) entry which is preliminary data.</text>
</comment>
<sequence>MHKPPQNANESRFLLACRHADYAGEPLDFAEIAHGAPHQIRGKGAAKWLGGFRGRPVLALQLREAISLHFGANKPHAFARRIASFRGLWRLFDRLENAGLEPIEALADVEMAHGSLWLRSEQPPAYSDYATARIALETARELAGLDPLAWMTLRKTEKKLGDVATREQAHRIYHALKRRVYATYDRWRNADELAASGRNLLEVPKEERCPHSGVTAADLHATYRALITASGNPVPSAADLLVALGHEPFTKYGRKRALGSVYSLRGTGISDLIAGLYPTQSVLQDFFHLFLIQTGWNPQVLLDIDVSTAAWATRIGRPEADIYRLISFKVRSGEWQTTICRGKPSHFPYQLITRLHERTRPLRNGIAAGLIPCSKPKIAHRSPWLYVLSLRGISVELLHEKNYHPDTAHRDSSYLSTLVDELNRSDRAKYEMQCHEAKEAHEAAPEPPVPIGNVTASDFRDIYIGNEFLQSGYNLVIAKLAAGHSNMSSIRRYLATRAWRRHSEASVRKLMDHLWGEIETHRICDPAILRALCDRGVITEQQRERWARGKDKTYLGMGCVNSMNPPKYIDPTNDGTHPCRNQHRCTICERGIVLPESLTDLCKREAEIESLRIAMSLVAWERSEDLQDEEFRLHGTLAQFDQIERASHLEHWRKEILAGRHQPLEWEGMHVAG</sequence>
<organism evidence="1 2">
    <name type="scientific">Metallibacterium scheffleri</name>
    <dbReference type="NCBI Taxonomy" id="993689"/>
    <lineage>
        <taxon>Bacteria</taxon>
        <taxon>Pseudomonadati</taxon>
        <taxon>Pseudomonadota</taxon>
        <taxon>Gammaproteobacteria</taxon>
        <taxon>Lysobacterales</taxon>
        <taxon>Rhodanobacteraceae</taxon>
        <taxon>Metallibacterium</taxon>
    </lineage>
</organism>
<dbReference type="AlphaFoldDB" id="A0A4S3KNY1"/>
<proteinExistence type="predicted"/>
<evidence type="ECO:0000313" key="1">
    <source>
        <dbReference type="EMBL" id="THD10118.1"/>
    </source>
</evidence>
<evidence type="ECO:0008006" key="3">
    <source>
        <dbReference type="Google" id="ProtNLM"/>
    </source>
</evidence>
<gene>
    <name evidence="1" type="ORF">B1806_09620</name>
</gene>